<reference evidence="3" key="1">
    <citation type="submission" date="2025-08" db="UniProtKB">
        <authorList>
            <consortium name="Ensembl"/>
        </authorList>
    </citation>
    <scope>IDENTIFICATION</scope>
</reference>
<evidence type="ECO:0000313" key="4">
    <source>
        <dbReference type="Proteomes" id="UP000694700"/>
    </source>
</evidence>
<name>A0A8C2BLT1_CYPCA</name>
<evidence type="ECO:0000313" key="3">
    <source>
        <dbReference type="Ensembl" id="ENSCCRP00015122538.1"/>
    </source>
</evidence>
<dbReference type="Ensembl" id="ENSCCRT00015126424.1">
    <property type="protein sequence ID" value="ENSCCRP00015122538.1"/>
    <property type="gene ID" value="ENSCCRG00015048130.1"/>
</dbReference>
<evidence type="ECO:0000259" key="2">
    <source>
        <dbReference type="Pfam" id="PF01498"/>
    </source>
</evidence>
<protein>
    <recommendedName>
        <fullName evidence="2">Transposase Tc1-like domain-containing protein</fullName>
    </recommendedName>
</protein>
<organism evidence="3 4">
    <name type="scientific">Cyprinus carpio</name>
    <name type="common">Common carp</name>
    <dbReference type="NCBI Taxonomy" id="7962"/>
    <lineage>
        <taxon>Eukaryota</taxon>
        <taxon>Metazoa</taxon>
        <taxon>Chordata</taxon>
        <taxon>Craniata</taxon>
        <taxon>Vertebrata</taxon>
        <taxon>Euteleostomi</taxon>
        <taxon>Actinopterygii</taxon>
        <taxon>Neopterygii</taxon>
        <taxon>Teleostei</taxon>
        <taxon>Ostariophysi</taxon>
        <taxon>Cypriniformes</taxon>
        <taxon>Cyprinidae</taxon>
        <taxon>Cyprininae</taxon>
        <taxon>Cyprinus</taxon>
    </lineage>
</organism>
<evidence type="ECO:0000256" key="1">
    <source>
        <dbReference type="SAM" id="MobiDB-lite"/>
    </source>
</evidence>
<dbReference type="Pfam" id="PF01498">
    <property type="entry name" value="HTH_Tnp_Tc3_2"/>
    <property type="match status" value="1"/>
</dbReference>
<proteinExistence type="predicted"/>
<dbReference type="Proteomes" id="UP000694700">
    <property type="component" value="Unplaced"/>
</dbReference>
<dbReference type="GO" id="GO:0006313">
    <property type="term" value="P:DNA transposition"/>
    <property type="evidence" value="ECO:0007669"/>
    <property type="project" value="InterPro"/>
</dbReference>
<accession>A0A8C2BLT1</accession>
<dbReference type="GO" id="GO:0003677">
    <property type="term" value="F:DNA binding"/>
    <property type="evidence" value="ECO:0007669"/>
    <property type="project" value="InterPro"/>
</dbReference>
<dbReference type="InterPro" id="IPR002492">
    <property type="entry name" value="Transposase_Tc1-like"/>
</dbReference>
<sequence length="134" mass="15832">MLQVGASSRNIARRFGCHHSTILRLANRYQQTGTSRDRQRPGQARVTTPRQDRDIVRRHIRDRTLPAARTANAVQGRRGLISASTVRRRLRAAGLRCRRPYVGPILTDRHRRERRQWAEQHRVWLLRRWHGVLH</sequence>
<feature type="region of interest" description="Disordered" evidence="1">
    <location>
        <begin position="29"/>
        <end position="50"/>
    </location>
</feature>
<dbReference type="GO" id="GO:0015074">
    <property type="term" value="P:DNA integration"/>
    <property type="evidence" value="ECO:0007669"/>
    <property type="project" value="InterPro"/>
</dbReference>
<dbReference type="InterPro" id="IPR009057">
    <property type="entry name" value="Homeodomain-like_sf"/>
</dbReference>
<feature type="domain" description="Transposase Tc1-like" evidence="2">
    <location>
        <begin position="52"/>
        <end position="122"/>
    </location>
</feature>
<dbReference type="SUPFAM" id="SSF46689">
    <property type="entry name" value="Homeodomain-like"/>
    <property type="match status" value="1"/>
</dbReference>
<dbReference type="AlphaFoldDB" id="A0A8C2BLT1"/>